<feature type="compositionally biased region" description="Basic and acidic residues" evidence="2">
    <location>
        <begin position="535"/>
        <end position="544"/>
    </location>
</feature>
<dbReference type="SUPFAM" id="SSF57667">
    <property type="entry name" value="beta-beta-alpha zinc fingers"/>
    <property type="match status" value="1"/>
</dbReference>
<feature type="compositionally biased region" description="Low complexity" evidence="2">
    <location>
        <begin position="209"/>
        <end position="220"/>
    </location>
</feature>
<keyword evidence="1" id="KW-0863">Zinc-finger</keyword>
<dbReference type="PROSITE" id="PS50157">
    <property type="entry name" value="ZINC_FINGER_C2H2_2"/>
    <property type="match status" value="1"/>
</dbReference>
<feature type="region of interest" description="Disordered" evidence="2">
    <location>
        <begin position="208"/>
        <end position="239"/>
    </location>
</feature>
<accession>A0A1B9HXP0</accession>
<dbReference type="Pfam" id="PF00096">
    <property type="entry name" value="zf-C2H2"/>
    <property type="match status" value="1"/>
</dbReference>
<evidence type="ECO:0000313" key="4">
    <source>
        <dbReference type="EMBL" id="OCF48045.1"/>
    </source>
</evidence>
<dbReference type="Proteomes" id="UP000094020">
    <property type="component" value="Chromosome 11"/>
</dbReference>
<feature type="region of interest" description="Disordered" evidence="2">
    <location>
        <begin position="1"/>
        <end position="114"/>
    </location>
</feature>
<dbReference type="GO" id="GO:0008270">
    <property type="term" value="F:zinc ion binding"/>
    <property type="evidence" value="ECO:0007669"/>
    <property type="project" value="UniProtKB-KW"/>
</dbReference>
<dbReference type="PROSITE" id="PS00028">
    <property type="entry name" value="ZINC_FINGER_C2H2_1"/>
    <property type="match status" value="1"/>
</dbReference>
<feature type="compositionally biased region" description="Polar residues" evidence="2">
    <location>
        <begin position="449"/>
        <end position="460"/>
    </location>
</feature>
<dbReference type="GeneID" id="30174281"/>
<dbReference type="EMBL" id="CP144529">
    <property type="protein sequence ID" value="WWC73607.1"/>
    <property type="molecule type" value="Genomic_DNA"/>
</dbReference>
<reference evidence="5" key="2">
    <citation type="submission" date="2013-07" db="EMBL/GenBank/DDBJ databases">
        <authorList>
            <consortium name="The Broad Institute Genome Sequencing Platform"/>
            <person name="Cuomo C."/>
            <person name="Litvintseva A."/>
            <person name="Chen Y."/>
            <person name="Heitman J."/>
            <person name="Sun S."/>
            <person name="Springer D."/>
            <person name="Dromer F."/>
            <person name="Young S.K."/>
            <person name="Zeng Q."/>
            <person name="Gargeya S."/>
            <person name="Fitzgerald M."/>
            <person name="Abouelleil A."/>
            <person name="Alvarado L."/>
            <person name="Berlin A.M."/>
            <person name="Chapman S.B."/>
            <person name="Dewar J."/>
            <person name="Goldberg J."/>
            <person name="Griggs A."/>
            <person name="Gujja S."/>
            <person name="Hansen M."/>
            <person name="Howarth C."/>
            <person name="Imamovic A."/>
            <person name="Larimer J."/>
            <person name="McCowan C."/>
            <person name="Murphy C."/>
            <person name="Pearson M."/>
            <person name="Priest M."/>
            <person name="Roberts A."/>
            <person name="Saif S."/>
            <person name="Shea T."/>
            <person name="Sykes S."/>
            <person name="Wortman J."/>
            <person name="Nusbaum C."/>
            <person name="Birren B."/>
        </authorList>
    </citation>
    <scope>NUCLEOTIDE SEQUENCE</scope>
    <source>
        <strain evidence="5">CBS 10737</strain>
    </source>
</reference>
<keyword evidence="1" id="KW-0862">Zinc</keyword>
<evidence type="ECO:0000256" key="2">
    <source>
        <dbReference type="SAM" id="MobiDB-lite"/>
    </source>
</evidence>
<organism evidence="4">
    <name type="scientific">Kwoniella pini CBS 10737</name>
    <dbReference type="NCBI Taxonomy" id="1296096"/>
    <lineage>
        <taxon>Eukaryota</taxon>
        <taxon>Fungi</taxon>
        <taxon>Dikarya</taxon>
        <taxon>Basidiomycota</taxon>
        <taxon>Agaricomycotina</taxon>
        <taxon>Tremellomycetes</taxon>
        <taxon>Tremellales</taxon>
        <taxon>Cryptococcaceae</taxon>
        <taxon>Kwoniella</taxon>
    </lineage>
</organism>
<dbReference type="RefSeq" id="XP_019009264.1">
    <property type="nucleotide sequence ID" value="XM_019157624.1"/>
</dbReference>
<reference evidence="5" key="4">
    <citation type="submission" date="2024-02" db="EMBL/GenBank/DDBJ databases">
        <title>Comparative genomics of Cryptococcus and Kwoniella reveals pathogenesis evolution and contrasting modes of karyotype evolution via chromosome fusion or intercentromeric recombination.</title>
        <authorList>
            <person name="Coelho M.A."/>
            <person name="David-Palma M."/>
            <person name="Shea T."/>
            <person name="Bowers K."/>
            <person name="McGinley-Smith S."/>
            <person name="Mohammad A.W."/>
            <person name="Gnirke A."/>
            <person name="Yurkov A.M."/>
            <person name="Nowrousian M."/>
            <person name="Sun S."/>
            <person name="Cuomo C.A."/>
            <person name="Heitman J."/>
        </authorList>
    </citation>
    <scope>NUCLEOTIDE SEQUENCE</scope>
    <source>
        <strain evidence="5">CBS 10737</strain>
    </source>
</reference>
<dbReference type="OrthoDB" id="8922241at2759"/>
<feature type="compositionally biased region" description="Polar residues" evidence="2">
    <location>
        <begin position="83"/>
        <end position="103"/>
    </location>
</feature>
<gene>
    <name evidence="4" type="ORF">I206_05912</name>
    <name evidence="5" type="ORF">I206_107579</name>
</gene>
<evidence type="ECO:0000313" key="5">
    <source>
        <dbReference type="EMBL" id="WWC73607.1"/>
    </source>
</evidence>
<reference evidence="4" key="1">
    <citation type="submission" date="2013-07" db="EMBL/GenBank/DDBJ databases">
        <title>The Genome Sequence of Cryptococcus pinus CBS10737.</title>
        <authorList>
            <consortium name="The Broad Institute Genome Sequencing Platform"/>
            <person name="Cuomo C."/>
            <person name="Litvintseva A."/>
            <person name="Chen Y."/>
            <person name="Heitman J."/>
            <person name="Sun S."/>
            <person name="Springer D."/>
            <person name="Dromer F."/>
            <person name="Young S.K."/>
            <person name="Zeng Q."/>
            <person name="Gargeya S."/>
            <person name="Fitzgerald M."/>
            <person name="Abouelleil A."/>
            <person name="Alvarado L."/>
            <person name="Berlin A.M."/>
            <person name="Chapman S.B."/>
            <person name="Dewar J."/>
            <person name="Goldberg J."/>
            <person name="Griggs A."/>
            <person name="Gujja S."/>
            <person name="Hansen M."/>
            <person name="Howarth C."/>
            <person name="Imamovic A."/>
            <person name="Larimer J."/>
            <person name="McCowan C."/>
            <person name="Murphy C."/>
            <person name="Pearson M."/>
            <person name="Priest M."/>
            <person name="Roberts A."/>
            <person name="Saif S."/>
            <person name="Shea T."/>
            <person name="Sykes S."/>
            <person name="Wortman J."/>
            <person name="Nusbaum C."/>
            <person name="Birren B."/>
        </authorList>
    </citation>
    <scope>NUCLEOTIDE SEQUENCE [LARGE SCALE GENOMIC DNA]</scope>
    <source>
        <strain evidence="4">CBS 10737</strain>
    </source>
</reference>
<feature type="region of interest" description="Disordered" evidence="2">
    <location>
        <begin position="328"/>
        <end position="370"/>
    </location>
</feature>
<feature type="region of interest" description="Disordered" evidence="2">
    <location>
        <begin position="384"/>
        <end position="496"/>
    </location>
</feature>
<dbReference type="KEGG" id="kpin:30174281"/>
<dbReference type="AlphaFoldDB" id="A0A1B9HXP0"/>
<keyword evidence="6" id="KW-1185">Reference proteome</keyword>
<dbReference type="STRING" id="1296096.A0A1B9HXP0"/>
<name>A0A1B9HXP0_9TREE</name>
<feature type="compositionally biased region" description="Polar residues" evidence="2">
    <location>
        <begin position="432"/>
        <end position="442"/>
    </location>
</feature>
<proteinExistence type="predicted"/>
<dbReference type="EMBL" id="KI894014">
    <property type="protein sequence ID" value="OCF48045.1"/>
    <property type="molecule type" value="Genomic_DNA"/>
</dbReference>
<evidence type="ECO:0000259" key="3">
    <source>
        <dbReference type="PROSITE" id="PS50157"/>
    </source>
</evidence>
<feature type="compositionally biased region" description="Polar residues" evidence="2">
    <location>
        <begin position="54"/>
        <end position="68"/>
    </location>
</feature>
<evidence type="ECO:0000313" key="6">
    <source>
        <dbReference type="Proteomes" id="UP000094020"/>
    </source>
</evidence>
<evidence type="ECO:0000256" key="1">
    <source>
        <dbReference type="PROSITE-ProRule" id="PRU00042"/>
    </source>
</evidence>
<reference evidence="4" key="3">
    <citation type="submission" date="2016-07" db="EMBL/GenBank/DDBJ databases">
        <title>Evolution of pathogenesis and genome organization in the Tremellales.</title>
        <authorList>
            <person name="Cuomo C."/>
            <person name="Litvintseva A."/>
            <person name="Heitman J."/>
            <person name="Chen Y."/>
            <person name="Sun S."/>
            <person name="Springer D."/>
            <person name="Dromer F."/>
            <person name="Young S."/>
            <person name="Zeng Q."/>
            <person name="Chapman S."/>
            <person name="Gujja S."/>
            <person name="Saif S."/>
            <person name="Birren B."/>
        </authorList>
    </citation>
    <scope>NUCLEOTIDE SEQUENCE</scope>
    <source>
        <strain evidence="4">CBS 10737</strain>
    </source>
</reference>
<feature type="domain" description="C2H2-type" evidence="3">
    <location>
        <begin position="783"/>
        <end position="808"/>
    </location>
</feature>
<keyword evidence="1" id="KW-0479">Metal-binding</keyword>
<feature type="compositionally biased region" description="Polar residues" evidence="2">
    <location>
        <begin position="342"/>
        <end position="352"/>
    </location>
</feature>
<dbReference type="SMART" id="SM00355">
    <property type="entry name" value="ZnF_C2H2"/>
    <property type="match status" value="2"/>
</dbReference>
<sequence>MVAAKSPPNKSSPIPLKAKSPKSPRSPRSPRSSKPSENFAPLSSLLTDEPISTDPLTPVSNPNIQKSISPAPRGLALRRVLSGDSNTATPSTGSVPLSPSSGGIRTPRAKKQDLGEYDMEIDPKLQTSFGNGENQNQLANHLDGLQVNSPINGATSSSALGITQALGEQTQTIIPQSMPVSNQASSSYATTSNIAAIPINGQNNTHYRSYSTSTEGSTSSLHPHIPSNLGSSYGPDGFPVYSRSPEGSPNIFNSSQQSANGNGYHASLNVGFGGADANGQGIDPELAAKQAEALAKADEAVKALNGTASLYQSGAPMFEPYNLQSSRTQFLPNSTGGGANFVTPQQPNVVRQSSTSSSTTDAASTSSEESDWCIPTIEWVSTNPQSPRFVGNGYPNSPGVGSLINSNRDRSSNKMPPPSSINRPISPKVQDRPSTLQHQQSLPIGASAATPSGINQSSALPLSIHPDGAAEDDDEEITVGHNGRDRSPSTSSQSAQSGLDLLWRATHMQSQPKPKAHLPVQENAASFDHKGKRKAGAEAVDKWRSSGIPTGVPLTPTLPQSASVPINLAEAHGNGTGTGHPPKKRRRSELALESMEPPDSATSSKREYFDEEAILEDESKSPSASSEPPSDADDSEYGAVNTHKRGRPSNRGRVMAGTKRAIANAKASGKANINPANAPGGVTKGGTIKKVRKVGDSPPGGNRGRRSSGSAAGGEKIPAGGVQCDYNNPLFPYNRCTDVFTRKYDLPRHMARHARREGELVLDGKLPEDKALLWKTIKDKPKVTCNDCGENFTRMDALKRHQAKQHRH</sequence>
<dbReference type="Gene3D" id="3.30.160.60">
    <property type="entry name" value="Classic Zinc Finger"/>
    <property type="match status" value="1"/>
</dbReference>
<feature type="compositionally biased region" description="Low complexity" evidence="2">
    <location>
        <begin position="353"/>
        <end position="367"/>
    </location>
</feature>
<protein>
    <recommendedName>
        <fullName evidence="3">C2H2-type domain-containing protein</fullName>
    </recommendedName>
</protein>
<dbReference type="InterPro" id="IPR036236">
    <property type="entry name" value="Znf_C2H2_sf"/>
</dbReference>
<feature type="region of interest" description="Disordered" evidence="2">
    <location>
        <begin position="524"/>
        <end position="718"/>
    </location>
</feature>
<dbReference type="InterPro" id="IPR013087">
    <property type="entry name" value="Znf_C2H2_type"/>
</dbReference>